<feature type="compositionally biased region" description="Basic and acidic residues" evidence="1">
    <location>
        <begin position="116"/>
        <end position="131"/>
    </location>
</feature>
<comment type="caution">
    <text evidence="2">The sequence shown here is derived from an EMBL/GenBank/DDBJ whole genome shotgun (WGS) entry which is preliminary data.</text>
</comment>
<feature type="compositionally biased region" description="Basic and acidic residues" evidence="1">
    <location>
        <begin position="1"/>
        <end position="12"/>
    </location>
</feature>
<dbReference type="Proteomes" id="UP000579531">
    <property type="component" value="Unassembled WGS sequence"/>
</dbReference>
<proteinExistence type="predicted"/>
<sequence length="235" mass="25688">MVVAPVREERVRSASGPADDAGHGGTLSISGRSWVTSLRFPPVSDTASGMPWPSVRTWCLLPGRARSTGLGPLLGLAGPPGRGRSRSLPSTDPAEGLPVRHPRPALDQLRRWRGQQRLDERPQFIRHDPRPRLTLPHGQTNGHPSRKSHDQRLLLGALSHGQAPRLHRHYRMRVAYAKHGGAGACRDGGGAAGTDASLARRRHACWLRRPSLASPASIRFLCVQSFLRSSRLNSR</sequence>
<evidence type="ECO:0000313" key="3">
    <source>
        <dbReference type="Proteomes" id="UP000579531"/>
    </source>
</evidence>
<gene>
    <name evidence="2" type="ORF">HNR72_008042</name>
</gene>
<dbReference type="EMBL" id="JACHLX010000002">
    <property type="protein sequence ID" value="MBB5816920.1"/>
    <property type="molecule type" value="Genomic_DNA"/>
</dbReference>
<keyword evidence="3" id="KW-1185">Reference proteome</keyword>
<organism evidence="2 3">
    <name type="scientific">Streptomyces collinus</name>
    <dbReference type="NCBI Taxonomy" id="42684"/>
    <lineage>
        <taxon>Bacteria</taxon>
        <taxon>Bacillati</taxon>
        <taxon>Actinomycetota</taxon>
        <taxon>Actinomycetes</taxon>
        <taxon>Kitasatosporales</taxon>
        <taxon>Streptomycetaceae</taxon>
        <taxon>Streptomyces</taxon>
    </lineage>
</organism>
<evidence type="ECO:0000256" key="1">
    <source>
        <dbReference type="SAM" id="MobiDB-lite"/>
    </source>
</evidence>
<feature type="region of interest" description="Disordered" evidence="1">
    <location>
        <begin position="114"/>
        <end position="149"/>
    </location>
</feature>
<dbReference type="AlphaFoldDB" id="A0AA89QK33"/>
<name>A0AA89QK33_STRCU</name>
<evidence type="ECO:0000313" key="2">
    <source>
        <dbReference type="EMBL" id="MBB5816920.1"/>
    </source>
</evidence>
<protein>
    <submittedName>
        <fullName evidence="2">Uncharacterized protein</fullName>
    </submittedName>
</protein>
<accession>A0AA89QK33</accession>
<feature type="region of interest" description="Disordered" evidence="1">
    <location>
        <begin position="1"/>
        <end position="28"/>
    </location>
</feature>
<reference evidence="2 3" key="1">
    <citation type="submission" date="2020-08" db="EMBL/GenBank/DDBJ databases">
        <title>Sequencing the genomes of 1000 actinobacteria strains.</title>
        <authorList>
            <person name="Klenk H.-P."/>
        </authorList>
    </citation>
    <scope>NUCLEOTIDE SEQUENCE [LARGE SCALE GENOMIC DNA]</scope>
    <source>
        <strain evidence="2 3">DSM 40129</strain>
    </source>
</reference>
<feature type="region of interest" description="Disordered" evidence="1">
    <location>
        <begin position="71"/>
        <end position="101"/>
    </location>
</feature>